<name>A0A562SZJ2_CHIJA</name>
<protein>
    <submittedName>
        <fullName evidence="1">Uncharacterized protein</fullName>
    </submittedName>
</protein>
<dbReference type="AlphaFoldDB" id="A0A562SZJ2"/>
<organism evidence="1 2">
    <name type="scientific">Chitinophaga japonensis</name>
    <name type="common">Flexibacter japonensis</name>
    <dbReference type="NCBI Taxonomy" id="104662"/>
    <lineage>
        <taxon>Bacteria</taxon>
        <taxon>Pseudomonadati</taxon>
        <taxon>Bacteroidota</taxon>
        <taxon>Chitinophagia</taxon>
        <taxon>Chitinophagales</taxon>
        <taxon>Chitinophagaceae</taxon>
        <taxon>Chitinophaga</taxon>
    </lineage>
</organism>
<keyword evidence="2" id="KW-1185">Reference proteome</keyword>
<proteinExistence type="predicted"/>
<evidence type="ECO:0000313" key="1">
    <source>
        <dbReference type="EMBL" id="TWI86672.1"/>
    </source>
</evidence>
<dbReference type="OrthoDB" id="711499at2"/>
<reference evidence="1 2" key="1">
    <citation type="journal article" date="2013" name="Stand. Genomic Sci.">
        <title>Genomic Encyclopedia of Type Strains, Phase I: The one thousand microbial genomes (KMG-I) project.</title>
        <authorList>
            <person name="Kyrpides N.C."/>
            <person name="Woyke T."/>
            <person name="Eisen J.A."/>
            <person name="Garrity G."/>
            <person name="Lilburn T.G."/>
            <person name="Beck B.J."/>
            <person name="Whitman W.B."/>
            <person name="Hugenholtz P."/>
            <person name="Klenk H.P."/>
        </authorList>
    </citation>
    <scope>NUCLEOTIDE SEQUENCE [LARGE SCALE GENOMIC DNA]</scope>
    <source>
        <strain evidence="1 2">DSM 13484</strain>
    </source>
</reference>
<comment type="caution">
    <text evidence="1">The sequence shown here is derived from an EMBL/GenBank/DDBJ whole genome shotgun (WGS) entry which is preliminary data.</text>
</comment>
<gene>
    <name evidence="1" type="ORF">LX66_3935</name>
</gene>
<sequence>MKKNLPKRMVIYAKDIENLTGRSPQSARRLLQQVRRWYGKKQKGFISIAEFCEYTGLPEAEVSEHLNA</sequence>
<accession>A0A562SZJ2</accession>
<dbReference type="EMBL" id="VLLG01000004">
    <property type="protein sequence ID" value="TWI86672.1"/>
    <property type="molecule type" value="Genomic_DNA"/>
</dbReference>
<dbReference type="RefSeq" id="WP_145716656.1">
    <property type="nucleotide sequence ID" value="NZ_BAAAFY010000004.1"/>
</dbReference>
<evidence type="ECO:0000313" key="2">
    <source>
        <dbReference type="Proteomes" id="UP000316778"/>
    </source>
</evidence>
<dbReference type="Proteomes" id="UP000316778">
    <property type="component" value="Unassembled WGS sequence"/>
</dbReference>